<sequence length="292" mass="32925">MAHFTGFEGNLADTTPLKLNTRHGGDDMSVSDLSTTPQFRWMGDAAPATPGSVQDEKEASGDTSWMHEQSHDVIEQSFDETLQFQQTTVDEDADRSGMHTPVAPGRNNEDQELEEFAFTLRKMRRTINGMTDVLRSTIPEYQRMQRAIENWDSLSKQYNAIMIETEKTARVLEDPSWPGRDLEELQLQQAQAAEEERRRLEEAELELQRQREEEERQERLLRERLEQERLAKQSSVRGRGRGRGVPPPTRGLTGSTGSLRGSKIARGAGSSVSSRGSVSSRVSVSSVRGRYS</sequence>
<evidence type="ECO:0000256" key="13">
    <source>
        <dbReference type="ARBA" id="ARBA00023212"/>
    </source>
</evidence>
<evidence type="ECO:0000256" key="5">
    <source>
        <dbReference type="ARBA" id="ARBA00022454"/>
    </source>
</evidence>
<evidence type="ECO:0000256" key="17">
    <source>
        <dbReference type="ARBA" id="ARBA00044152"/>
    </source>
</evidence>
<gene>
    <name evidence="20" type="ORF">PIIN_00031</name>
</gene>
<dbReference type="InterPro" id="IPR013960">
    <property type="entry name" value="DASH_Duo1"/>
</dbReference>
<proteinExistence type="inferred from homology"/>
<dbReference type="OrthoDB" id="3259012at2759"/>
<keyword evidence="13" id="KW-0206">Cytoskeleton</keyword>
<organism evidence="20 21">
    <name type="scientific">Serendipita indica (strain DSM 11827)</name>
    <name type="common">Root endophyte fungus</name>
    <name type="synonym">Piriformospora indica</name>
    <dbReference type="NCBI Taxonomy" id="1109443"/>
    <lineage>
        <taxon>Eukaryota</taxon>
        <taxon>Fungi</taxon>
        <taxon>Dikarya</taxon>
        <taxon>Basidiomycota</taxon>
        <taxon>Agaricomycotina</taxon>
        <taxon>Agaricomycetes</taxon>
        <taxon>Sebacinales</taxon>
        <taxon>Serendipitaceae</taxon>
        <taxon>Serendipita</taxon>
    </lineage>
</organism>
<keyword evidence="14" id="KW-0539">Nucleus</keyword>
<evidence type="ECO:0000313" key="20">
    <source>
        <dbReference type="EMBL" id="CCA66345.1"/>
    </source>
</evidence>
<keyword evidence="16" id="KW-0137">Centromere</keyword>
<dbReference type="InParanoid" id="G4T4U8"/>
<keyword evidence="12" id="KW-0175">Coiled coil</keyword>
<reference evidence="20 21" key="1">
    <citation type="journal article" date="2011" name="PLoS Pathog.">
        <title>Endophytic Life Strategies Decoded by Genome and Transcriptome Analyses of the Mutualistic Root Symbiont Piriformospora indica.</title>
        <authorList>
            <person name="Zuccaro A."/>
            <person name="Lahrmann U."/>
            <person name="Guldener U."/>
            <person name="Langen G."/>
            <person name="Pfiffi S."/>
            <person name="Biedenkopf D."/>
            <person name="Wong P."/>
            <person name="Samans B."/>
            <person name="Grimm C."/>
            <person name="Basiewicz M."/>
            <person name="Murat C."/>
            <person name="Martin F."/>
            <person name="Kogel K.H."/>
        </authorList>
    </citation>
    <scope>NUCLEOTIDE SEQUENCE [LARGE SCALE GENOMIC DNA]</scope>
    <source>
        <strain evidence="20 21">DSM 11827</strain>
    </source>
</reference>
<dbReference type="GO" id="GO:0000278">
    <property type="term" value="P:mitotic cell cycle"/>
    <property type="evidence" value="ECO:0007669"/>
    <property type="project" value="InterPro"/>
</dbReference>
<evidence type="ECO:0000256" key="16">
    <source>
        <dbReference type="ARBA" id="ARBA00023328"/>
    </source>
</evidence>
<dbReference type="HOGENOM" id="CLU_953497_0_0_1"/>
<evidence type="ECO:0000256" key="8">
    <source>
        <dbReference type="ARBA" id="ARBA00022701"/>
    </source>
</evidence>
<comment type="subcellular location">
    <subcellularLocation>
        <location evidence="3">Chromosome</location>
        <location evidence="3">Centromere</location>
        <location evidence="3">Kinetochore</location>
    </subcellularLocation>
    <subcellularLocation>
        <location evidence="2">Cytoplasm</location>
        <location evidence="2">Cytoskeleton</location>
        <location evidence="2">Spindle</location>
    </subcellularLocation>
    <subcellularLocation>
        <location evidence="1">Nucleus</location>
    </subcellularLocation>
</comment>
<evidence type="ECO:0000256" key="12">
    <source>
        <dbReference type="ARBA" id="ARBA00023054"/>
    </source>
</evidence>
<comment type="similarity">
    <text evidence="4">Belongs to the DASH complex DUO1 family.</text>
</comment>
<dbReference type="PANTHER" id="PTHR28216">
    <property type="entry name" value="DASH COMPLEX SUBUNIT DUO1"/>
    <property type="match status" value="1"/>
</dbReference>
<evidence type="ECO:0000256" key="15">
    <source>
        <dbReference type="ARBA" id="ARBA00023306"/>
    </source>
</evidence>
<feature type="region of interest" description="Disordered" evidence="19">
    <location>
        <begin position="1"/>
        <end position="67"/>
    </location>
</feature>
<keyword evidence="11" id="KW-0995">Kinetochore</keyword>
<keyword evidence="21" id="KW-1185">Reference proteome</keyword>
<feature type="compositionally biased region" description="Low complexity" evidence="19">
    <location>
        <begin position="250"/>
        <end position="292"/>
    </location>
</feature>
<accession>G4T4U8</accession>
<evidence type="ECO:0000256" key="4">
    <source>
        <dbReference type="ARBA" id="ARBA00005366"/>
    </source>
</evidence>
<dbReference type="GO" id="GO:0005874">
    <property type="term" value="C:microtubule"/>
    <property type="evidence" value="ECO:0007669"/>
    <property type="project" value="UniProtKB-KW"/>
</dbReference>
<dbReference type="GO" id="GO:0051301">
    <property type="term" value="P:cell division"/>
    <property type="evidence" value="ECO:0007669"/>
    <property type="project" value="UniProtKB-KW"/>
</dbReference>
<evidence type="ECO:0000256" key="18">
    <source>
        <dbReference type="ARBA" id="ARBA00044358"/>
    </source>
</evidence>
<keyword evidence="15" id="KW-0131">Cell cycle</keyword>
<name>G4T4U8_SERID</name>
<dbReference type="AlphaFoldDB" id="G4T4U8"/>
<evidence type="ECO:0000256" key="14">
    <source>
        <dbReference type="ARBA" id="ARBA00023242"/>
    </source>
</evidence>
<evidence type="ECO:0000256" key="9">
    <source>
        <dbReference type="ARBA" id="ARBA00022776"/>
    </source>
</evidence>
<evidence type="ECO:0000256" key="3">
    <source>
        <dbReference type="ARBA" id="ARBA00004629"/>
    </source>
</evidence>
<keyword evidence="7" id="KW-0132">Cell division</keyword>
<dbReference type="Pfam" id="PF08651">
    <property type="entry name" value="DASH_Duo1"/>
    <property type="match status" value="1"/>
</dbReference>
<feature type="compositionally biased region" description="Basic and acidic residues" evidence="19">
    <location>
        <begin position="221"/>
        <end position="231"/>
    </location>
</feature>
<dbReference type="PANTHER" id="PTHR28216:SF1">
    <property type="entry name" value="DASH COMPLEX SUBUNIT DUO1"/>
    <property type="match status" value="1"/>
</dbReference>
<keyword evidence="5" id="KW-0158">Chromosome</keyword>
<evidence type="ECO:0000256" key="2">
    <source>
        <dbReference type="ARBA" id="ARBA00004186"/>
    </source>
</evidence>
<evidence type="ECO:0000256" key="6">
    <source>
        <dbReference type="ARBA" id="ARBA00022490"/>
    </source>
</evidence>
<dbReference type="EMBL" id="CAFZ01000001">
    <property type="protein sequence ID" value="CCA66345.1"/>
    <property type="molecule type" value="Genomic_DNA"/>
</dbReference>
<keyword evidence="6" id="KW-0963">Cytoplasm</keyword>
<evidence type="ECO:0000256" key="10">
    <source>
        <dbReference type="ARBA" id="ARBA00022829"/>
    </source>
</evidence>
<dbReference type="GO" id="GO:0042729">
    <property type="term" value="C:DASH complex"/>
    <property type="evidence" value="ECO:0007669"/>
    <property type="project" value="InterPro"/>
</dbReference>
<dbReference type="GO" id="GO:0007059">
    <property type="term" value="P:chromosome segregation"/>
    <property type="evidence" value="ECO:0007669"/>
    <property type="project" value="UniProtKB-KW"/>
</dbReference>
<keyword evidence="9" id="KW-0498">Mitosis</keyword>
<dbReference type="Proteomes" id="UP000007148">
    <property type="component" value="Unassembled WGS sequence"/>
</dbReference>
<comment type="caution">
    <text evidence="20">The sequence shown here is derived from an EMBL/GenBank/DDBJ whole genome shotgun (WGS) entry which is preliminary data.</text>
</comment>
<dbReference type="GO" id="GO:0072686">
    <property type="term" value="C:mitotic spindle"/>
    <property type="evidence" value="ECO:0007669"/>
    <property type="project" value="InterPro"/>
</dbReference>
<evidence type="ECO:0000256" key="7">
    <source>
        <dbReference type="ARBA" id="ARBA00022618"/>
    </source>
</evidence>
<keyword evidence="8" id="KW-0493">Microtubule</keyword>
<evidence type="ECO:0000256" key="11">
    <source>
        <dbReference type="ARBA" id="ARBA00022838"/>
    </source>
</evidence>
<evidence type="ECO:0000313" key="21">
    <source>
        <dbReference type="Proteomes" id="UP000007148"/>
    </source>
</evidence>
<feature type="region of interest" description="Disordered" evidence="19">
    <location>
        <begin position="221"/>
        <end position="292"/>
    </location>
</feature>
<keyword evidence="10" id="KW-0159">Chromosome partition</keyword>
<dbReference type="STRING" id="1109443.G4T4U8"/>
<evidence type="ECO:0000256" key="1">
    <source>
        <dbReference type="ARBA" id="ARBA00004123"/>
    </source>
</evidence>
<protein>
    <recommendedName>
        <fullName evidence="17">DASH complex subunit DUO1</fullName>
    </recommendedName>
    <alternativeName>
        <fullName evidence="18">Outer kinetochore protein DUO1</fullName>
    </alternativeName>
</protein>
<evidence type="ECO:0000256" key="19">
    <source>
        <dbReference type="SAM" id="MobiDB-lite"/>
    </source>
</evidence>